<dbReference type="EMBL" id="JAPDRP010000007">
    <property type="protein sequence ID" value="KAJ9645930.1"/>
    <property type="molecule type" value="Genomic_DNA"/>
</dbReference>
<gene>
    <name evidence="1" type="ORF">H2199_002973</name>
</gene>
<reference evidence="1" key="1">
    <citation type="submission" date="2022-10" db="EMBL/GenBank/DDBJ databases">
        <title>Culturing micro-colonial fungi from biological soil crusts in the Mojave desert and describing Neophaeococcomyces mojavensis, and introducing the new genera and species Taxawa tesnikishii.</title>
        <authorList>
            <person name="Kurbessoian T."/>
            <person name="Stajich J.E."/>
        </authorList>
    </citation>
    <scope>NUCLEOTIDE SEQUENCE</scope>
    <source>
        <strain evidence="1">JES_115</strain>
    </source>
</reference>
<name>A0ACC2ZE95_9PEZI</name>
<dbReference type="Proteomes" id="UP001172680">
    <property type="component" value="Unassembled WGS sequence"/>
</dbReference>
<proteinExistence type="predicted"/>
<protein>
    <submittedName>
        <fullName evidence="1">Uncharacterized protein</fullName>
    </submittedName>
</protein>
<sequence length="91" mass="10279">MPSRRSSGWIPPEWPLRAIRDETAAAGKEIEINMASMKDALAQEEVLGKHHRRIRRKENAPVNTKGAEDWDVLGYAQRKSGKYFVVDSGSE</sequence>
<keyword evidence="2" id="KW-1185">Reference proteome</keyword>
<evidence type="ECO:0000313" key="1">
    <source>
        <dbReference type="EMBL" id="KAJ9645930.1"/>
    </source>
</evidence>
<accession>A0ACC2ZE95</accession>
<comment type="caution">
    <text evidence="1">The sequence shown here is derived from an EMBL/GenBank/DDBJ whole genome shotgun (WGS) entry which is preliminary data.</text>
</comment>
<organism evidence="1 2">
    <name type="scientific">Coniosporium tulheliwenetii</name>
    <dbReference type="NCBI Taxonomy" id="3383036"/>
    <lineage>
        <taxon>Eukaryota</taxon>
        <taxon>Fungi</taxon>
        <taxon>Dikarya</taxon>
        <taxon>Ascomycota</taxon>
        <taxon>Pezizomycotina</taxon>
        <taxon>Dothideomycetes</taxon>
        <taxon>Dothideomycetes incertae sedis</taxon>
        <taxon>Coniosporium</taxon>
    </lineage>
</organism>
<evidence type="ECO:0000313" key="2">
    <source>
        <dbReference type="Proteomes" id="UP001172680"/>
    </source>
</evidence>